<dbReference type="Proteomes" id="UP000763557">
    <property type="component" value="Unassembled WGS sequence"/>
</dbReference>
<dbReference type="NCBIfam" id="TIGR03086">
    <property type="entry name" value="TIGR03086 family metal-binding protein"/>
    <property type="match status" value="1"/>
</dbReference>
<dbReference type="InterPro" id="IPR034660">
    <property type="entry name" value="DinB/YfiT-like"/>
</dbReference>
<dbReference type="InterPro" id="IPR024344">
    <property type="entry name" value="MDMPI_metal-binding"/>
</dbReference>
<dbReference type="RefSeq" id="WP_173141630.1">
    <property type="nucleotide sequence ID" value="NZ_CBCSGW010000046.1"/>
</dbReference>
<dbReference type="SUPFAM" id="SSF109854">
    <property type="entry name" value="DinB/YfiT-like putative metalloenzymes"/>
    <property type="match status" value="1"/>
</dbReference>
<dbReference type="NCBIfam" id="TIGR03083">
    <property type="entry name" value="maleylpyruvate isomerase family mycothiol-dependent enzyme"/>
    <property type="match status" value="1"/>
</dbReference>
<feature type="domain" description="Mycothiol-dependent maleylpyruvate isomerase metal-binding" evidence="1">
    <location>
        <begin position="13"/>
        <end position="129"/>
    </location>
</feature>
<evidence type="ECO:0000313" key="2">
    <source>
        <dbReference type="EMBL" id="NRN70496.1"/>
    </source>
</evidence>
<dbReference type="InterPro" id="IPR017517">
    <property type="entry name" value="Maleyloyr_isom"/>
</dbReference>
<reference evidence="2 3" key="1">
    <citation type="submission" date="2020-01" db="EMBL/GenBank/DDBJ databases">
        <title>Kibdelosporangium persica a novel Actinomycetes from a hot desert in Iran.</title>
        <authorList>
            <person name="Safaei N."/>
            <person name="Zaburannyi N."/>
            <person name="Mueller R."/>
            <person name="Wink J."/>
        </authorList>
    </citation>
    <scope>NUCLEOTIDE SEQUENCE [LARGE SCALE GENOMIC DNA]</scope>
    <source>
        <strain evidence="2 3">4NS15</strain>
    </source>
</reference>
<sequence length="189" mass="20397">MDFRELDRQAMKLTSEVIGQVRPDQLRLPTPCADWTLHGLLRHLVSEDLGFAAATTAGTGLSDVDWNAGGLGPDPVAGYRRAAAGYVAAFEPGSVLDRPMRIGVFGVVPGSVAVTMHFIDTVVHGWDVARTIGVPYTPDERIAAAALKAMRRFPSDRPTAAFDVQVTVPDDTSELDKLVAYAGRDPHWT</sequence>
<gene>
    <name evidence="2" type="ORF">GC106_77670</name>
</gene>
<organism evidence="2 3">
    <name type="scientific">Kibdelosporangium persicum</name>
    <dbReference type="NCBI Taxonomy" id="2698649"/>
    <lineage>
        <taxon>Bacteria</taxon>
        <taxon>Bacillati</taxon>
        <taxon>Actinomycetota</taxon>
        <taxon>Actinomycetes</taxon>
        <taxon>Pseudonocardiales</taxon>
        <taxon>Pseudonocardiaceae</taxon>
        <taxon>Kibdelosporangium</taxon>
    </lineage>
</organism>
<evidence type="ECO:0000259" key="1">
    <source>
        <dbReference type="Pfam" id="PF11716"/>
    </source>
</evidence>
<accession>A0ABX2FGG5</accession>
<keyword evidence="2" id="KW-0413">Isomerase</keyword>
<dbReference type="InterPro" id="IPR017520">
    <property type="entry name" value="CHP03086"/>
</dbReference>
<protein>
    <submittedName>
        <fullName evidence="2">Mycothiol maleylpyruvate isomerase N-terminal domain</fullName>
    </submittedName>
</protein>
<name>A0ABX2FGG5_9PSEU</name>
<dbReference type="EMBL" id="JAAATY010000040">
    <property type="protein sequence ID" value="NRN70496.1"/>
    <property type="molecule type" value="Genomic_DNA"/>
</dbReference>
<keyword evidence="3" id="KW-1185">Reference proteome</keyword>
<dbReference type="Pfam" id="PF11716">
    <property type="entry name" value="MDMPI_N"/>
    <property type="match status" value="1"/>
</dbReference>
<proteinExistence type="predicted"/>
<evidence type="ECO:0000313" key="3">
    <source>
        <dbReference type="Proteomes" id="UP000763557"/>
    </source>
</evidence>
<comment type="caution">
    <text evidence="2">The sequence shown here is derived from an EMBL/GenBank/DDBJ whole genome shotgun (WGS) entry which is preliminary data.</text>
</comment>
<dbReference type="GO" id="GO:0016853">
    <property type="term" value="F:isomerase activity"/>
    <property type="evidence" value="ECO:0007669"/>
    <property type="project" value="UniProtKB-KW"/>
</dbReference>